<comment type="caution">
    <text evidence="1">The sequence shown here is derived from an EMBL/GenBank/DDBJ whole genome shotgun (WGS) entry which is preliminary data.</text>
</comment>
<dbReference type="Pfam" id="PF13561">
    <property type="entry name" value="adh_short_C2"/>
    <property type="match status" value="1"/>
</dbReference>
<reference evidence="1 2" key="1">
    <citation type="journal article" date="2024" name="Nat. Commun.">
        <title>Phylogenomics reveals the evolutionary origins of lichenization in chlorophyte algae.</title>
        <authorList>
            <person name="Puginier C."/>
            <person name="Libourel C."/>
            <person name="Otte J."/>
            <person name="Skaloud P."/>
            <person name="Haon M."/>
            <person name="Grisel S."/>
            <person name="Petersen M."/>
            <person name="Berrin J.G."/>
            <person name="Delaux P.M."/>
            <person name="Dal Grande F."/>
            <person name="Keller J."/>
        </authorList>
    </citation>
    <scope>NUCLEOTIDE SEQUENCE [LARGE SCALE GENOMIC DNA]</scope>
    <source>
        <strain evidence="1 2">SAG 216-7</strain>
    </source>
</reference>
<evidence type="ECO:0008006" key="3">
    <source>
        <dbReference type="Google" id="ProtNLM"/>
    </source>
</evidence>
<evidence type="ECO:0000313" key="2">
    <source>
        <dbReference type="Proteomes" id="UP001491310"/>
    </source>
</evidence>
<dbReference type="InterPro" id="IPR002347">
    <property type="entry name" value="SDR_fam"/>
</dbReference>
<dbReference type="PANTHER" id="PTHR43975">
    <property type="entry name" value="ZGC:101858"/>
    <property type="match status" value="1"/>
</dbReference>
<keyword evidence="2" id="KW-1185">Reference proteome</keyword>
<evidence type="ECO:0000313" key="1">
    <source>
        <dbReference type="EMBL" id="KAK9905821.1"/>
    </source>
</evidence>
<dbReference type="Proteomes" id="UP001491310">
    <property type="component" value="Unassembled WGS sequence"/>
</dbReference>
<proteinExistence type="predicted"/>
<dbReference type="PRINTS" id="PR00081">
    <property type="entry name" value="GDHRDH"/>
</dbReference>
<dbReference type="SUPFAM" id="SSF51735">
    <property type="entry name" value="NAD(P)-binding Rossmann-fold domains"/>
    <property type="match status" value="1"/>
</dbReference>
<sequence length="268" mass="27792">MNTFANIPCTAVLGKKRRPLTAVSSAATPIIPELKGKRIIITDGSSGVGKAVAFAFDANGCSVAILGSDREVHRLDDVARQLKRGLAVVVDLRQDGDARRAVKEAVHMLGGVDILVNSGGSPANLDGADEAAFMANFKLHLTGIVTLIKAAEEELIKNKGAVVNVSSAAALIPGEMLKAYGAAKDKLTKDLAFHYAPQGGVINTELCNDRAELKGVGKKEMMAGLAAKHPLGRVSEPWEVASTIVFLASKAAFITGASLPVDGGATLG</sequence>
<dbReference type="PANTHER" id="PTHR43975:SF2">
    <property type="entry name" value="EG:BACR7A4.14 PROTEIN-RELATED"/>
    <property type="match status" value="1"/>
</dbReference>
<dbReference type="Gene3D" id="3.40.50.720">
    <property type="entry name" value="NAD(P)-binding Rossmann-like Domain"/>
    <property type="match status" value="1"/>
</dbReference>
<accession>A0ABR2YI54</accession>
<dbReference type="EMBL" id="JALJOT010000011">
    <property type="protein sequence ID" value="KAK9905821.1"/>
    <property type="molecule type" value="Genomic_DNA"/>
</dbReference>
<dbReference type="InterPro" id="IPR036291">
    <property type="entry name" value="NAD(P)-bd_dom_sf"/>
</dbReference>
<gene>
    <name evidence="1" type="ORF">WJX75_007004</name>
</gene>
<organism evidence="1 2">
    <name type="scientific">Coccomyxa subellipsoidea</name>
    <dbReference type="NCBI Taxonomy" id="248742"/>
    <lineage>
        <taxon>Eukaryota</taxon>
        <taxon>Viridiplantae</taxon>
        <taxon>Chlorophyta</taxon>
        <taxon>core chlorophytes</taxon>
        <taxon>Trebouxiophyceae</taxon>
        <taxon>Trebouxiophyceae incertae sedis</taxon>
        <taxon>Coccomyxaceae</taxon>
        <taxon>Coccomyxa</taxon>
    </lineage>
</organism>
<name>A0ABR2YI54_9CHLO</name>
<protein>
    <recommendedName>
        <fullName evidence="3">NAD(P)-binding protein</fullName>
    </recommendedName>
</protein>